<dbReference type="EMBL" id="CP108473">
    <property type="protein sequence ID" value="WUS26872.1"/>
    <property type="molecule type" value="Genomic_DNA"/>
</dbReference>
<dbReference type="SMART" id="SM00822">
    <property type="entry name" value="PKS_KR"/>
    <property type="match status" value="1"/>
</dbReference>
<keyword evidence="2" id="KW-0560">Oxidoreductase</keyword>
<dbReference type="InterPro" id="IPR002347">
    <property type="entry name" value="SDR_fam"/>
</dbReference>
<keyword evidence="8" id="KW-1185">Reference proteome</keyword>
<dbReference type="PROSITE" id="PS00061">
    <property type="entry name" value="ADH_SHORT"/>
    <property type="match status" value="1"/>
</dbReference>
<dbReference type="Pfam" id="PF13561">
    <property type="entry name" value="adh_short_C2"/>
    <property type="match status" value="1"/>
</dbReference>
<dbReference type="AlphaFoldDB" id="A0A640SCI9"/>
<organism evidence="5 7">
    <name type="scientific">Streptomyces caniferus</name>
    <dbReference type="NCBI Taxonomy" id="285557"/>
    <lineage>
        <taxon>Bacteria</taxon>
        <taxon>Bacillati</taxon>
        <taxon>Actinomycetota</taxon>
        <taxon>Actinomycetes</taxon>
        <taxon>Kitasatosporales</taxon>
        <taxon>Streptomycetaceae</taxon>
        <taxon>Streptomyces</taxon>
    </lineage>
</organism>
<dbReference type="FunFam" id="3.40.50.720:FF:000084">
    <property type="entry name" value="Short-chain dehydrogenase reductase"/>
    <property type="match status" value="1"/>
</dbReference>
<dbReference type="PANTHER" id="PTHR24321">
    <property type="entry name" value="DEHYDROGENASES, SHORT CHAIN"/>
    <property type="match status" value="1"/>
</dbReference>
<dbReference type="OrthoDB" id="4380821at2"/>
<evidence type="ECO:0000313" key="7">
    <source>
        <dbReference type="Proteomes" id="UP000435837"/>
    </source>
</evidence>
<dbReference type="SUPFAM" id="SSF51735">
    <property type="entry name" value="NAD(P)-binding Rossmann-fold domains"/>
    <property type="match status" value="1"/>
</dbReference>
<dbReference type="CDD" id="cd05233">
    <property type="entry name" value="SDR_c"/>
    <property type="match status" value="1"/>
</dbReference>
<dbReference type="InterPro" id="IPR057326">
    <property type="entry name" value="KR_dom"/>
</dbReference>
<dbReference type="NCBIfam" id="NF005559">
    <property type="entry name" value="PRK07231.1"/>
    <property type="match status" value="1"/>
</dbReference>
<dbReference type="GeneID" id="96633980"/>
<comment type="similarity">
    <text evidence="1">Belongs to the short-chain dehydrogenases/reductases (SDR) family.</text>
</comment>
<dbReference type="InterPro" id="IPR020904">
    <property type="entry name" value="Sc_DH/Rdtase_CS"/>
</dbReference>
<dbReference type="PRINTS" id="PR00080">
    <property type="entry name" value="SDRFAMILY"/>
</dbReference>
<feature type="domain" description="Ketoreductase" evidence="4">
    <location>
        <begin position="8"/>
        <end position="186"/>
    </location>
</feature>
<dbReference type="Proteomes" id="UP001432292">
    <property type="component" value="Chromosome"/>
</dbReference>
<dbReference type="PRINTS" id="PR00081">
    <property type="entry name" value="GDHRDH"/>
</dbReference>
<dbReference type="Proteomes" id="UP000435837">
    <property type="component" value="Unassembled WGS sequence"/>
</dbReference>
<keyword evidence="3" id="KW-0520">NAD</keyword>
<dbReference type="PANTHER" id="PTHR24321:SF8">
    <property type="entry name" value="ESTRADIOL 17-BETA-DEHYDROGENASE 8-RELATED"/>
    <property type="match status" value="1"/>
</dbReference>
<dbReference type="InterPro" id="IPR036291">
    <property type="entry name" value="NAD(P)-bd_dom_sf"/>
</dbReference>
<evidence type="ECO:0000259" key="4">
    <source>
        <dbReference type="SMART" id="SM00822"/>
    </source>
</evidence>
<protein>
    <submittedName>
        <fullName evidence="5 6">Oxidoreductase</fullName>
    </submittedName>
</protein>
<evidence type="ECO:0000313" key="5">
    <source>
        <dbReference type="EMBL" id="GFE08226.1"/>
    </source>
</evidence>
<gene>
    <name evidence="6" type="ORF">OG727_33835</name>
    <name evidence="5" type="ORF">Scani_44940</name>
</gene>
<reference evidence="5 7" key="1">
    <citation type="submission" date="2019-12" db="EMBL/GenBank/DDBJ databases">
        <title>Whole genome shotgun sequence of Streptomyces caniferus NBRC 15389.</title>
        <authorList>
            <person name="Ichikawa N."/>
            <person name="Kimura A."/>
            <person name="Kitahashi Y."/>
            <person name="Komaki H."/>
            <person name="Tamura T."/>
        </authorList>
    </citation>
    <scope>NUCLEOTIDE SEQUENCE [LARGE SCALE GENOMIC DNA]</scope>
    <source>
        <strain evidence="5 7">NBRC 15389</strain>
    </source>
</reference>
<proteinExistence type="inferred from homology"/>
<dbReference type="RefSeq" id="WP_159478899.1">
    <property type="nucleotide sequence ID" value="NZ_BAAATH010000029.1"/>
</dbReference>
<reference evidence="6" key="2">
    <citation type="submission" date="2022-10" db="EMBL/GenBank/DDBJ databases">
        <title>The complete genomes of actinobacterial strains from the NBC collection.</title>
        <authorList>
            <person name="Joergensen T.S."/>
            <person name="Alvarez Arevalo M."/>
            <person name="Sterndorff E.B."/>
            <person name="Faurdal D."/>
            <person name="Vuksanovic O."/>
            <person name="Mourched A.-S."/>
            <person name="Charusanti P."/>
            <person name="Shaw S."/>
            <person name="Blin K."/>
            <person name="Weber T."/>
        </authorList>
    </citation>
    <scope>NUCLEOTIDE SEQUENCE</scope>
    <source>
        <strain evidence="6">NBC_01256</strain>
    </source>
</reference>
<dbReference type="EMBL" id="BLIN01000005">
    <property type="protein sequence ID" value="GFE08226.1"/>
    <property type="molecule type" value="Genomic_DNA"/>
</dbReference>
<sequence length="261" mass="26564">MSLELTDRVVMVTGAGSGIGRAAARLLVEHGARVVLVGRTESALTETAAGLPPSHHLVAPCDVGDDKQVEACVAEAVARFGRLDGAFNNAGTFGTFGPLHEDSADNFDHVVATNLRGVWSCMRAQTGAMLAAGGGAIVNCASVAGHIGHAQSPLYSATKHAVIGLSKSAALQYAGDGIRVNVISPGSTDTPMLRGLYADPDALDQRARRAPLGRLGTCEEVANAAAWLLSPLAAYVTGQTLVVDGGVTAGSAVPRTGRATS</sequence>
<evidence type="ECO:0000313" key="8">
    <source>
        <dbReference type="Proteomes" id="UP001432292"/>
    </source>
</evidence>
<dbReference type="GO" id="GO:0016491">
    <property type="term" value="F:oxidoreductase activity"/>
    <property type="evidence" value="ECO:0007669"/>
    <property type="project" value="UniProtKB-KW"/>
</dbReference>
<dbReference type="Gene3D" id="3.40.50.720">
    <property type="entry name" value="NAD(P)-binding Rossmann-like Domain"/>
    <property type="match status" value="1"/>
</dbReference>
<name>A0A640SCI9_9ACTN</name>
<evidence type="ECO:0000256" key="3">
    <source>
        <dbReference type="ARBA" id="ARBA00023027"/>
    </source>
</evidence>
<evidence type="ECO:0000256" key="1">
    <source>
        <dbReference type="ARBA" id="ARBA00006484"/>
    </source>
</evidence>
<evidence type="ECO:0000313" key="6">
    <source>
        <dbReference type="EMBL" id="WUS26872.1"/>
    </source>
</evidence>
<evidence type="ECO:0000256" key="2">
    <source>
        <dbReference type="ARBA" id="ARBA00023002"/>
    </source>
</evidence>
<accession>A0A640SCI9</accession>